<keyword evidence="2" id="KW-1185">Reference proteome</keyword>
<evidence type="ECO:0000313" key="1">
    <source>
        <dbReference type="EMBL" id="MBE4747161.1"/>
    </source>
</evidence>
<dbReference type="Proteomes" id="UP001516472">
    <property type="component" value="Unassembled WGS sequence"/>
</dbReference>
<proteinExistence type="predicted"/>
<accession>A0ABR9PGW6</accession>
<dbReference type="EMBL" id="JAAIYO010000001">
    <property type="protein sequence ID" value="MBE4747161.1"/>
    <property type="molecule type" value="Genomic_DNA"/>
</dbReference>
<reference evidence="1 2" key="1">
    <citation type="submission" date="2020-02" db="EMBL/GenBank/DDBJ databases">
        <authorList>
            <person name="Babadi Z.K."/>
            <person name="Risdian C."/>
            <person name="Ebrahimipour G.H."/>
            <person name="Wink J."/>
        </authorList>
    </citation>
    <scope>NUCLEOTIDE SEQUENCE [LARGE SCALE GENOMIC DNA]</scope>
    <source>
        <strain evidence="1 2">ZKHCc1 1396</strain>
    </source>
</reference>
<comment type="caution">
    <text evidence="1">The sequence shown here is derived from an EMBL/GenBank/DDBJ whole genome shotgun (WGS) entry which is preliminary data.</text>
</comment>
<name>A0ABR9PGW6_9BACT</name>
<dbReference type="RefSeq" id="WP_193346573.1">
    <property type="nucleotide sequence ID" value="NZ_CBCSIP010000028.1"/>
</dbReference>
<gene>
    <name evidence="1" type="ORF">G4177_03095</name>
</gene>
<evidence type="ECO:0000313" key="2">
    <source>
        <dbReference type="Proteomes" id="UP001516472"/>
    </source>
</evidence>
<protein>
    <submittedName>
        <fullName evidence="1">Uncharacterized protein</fullName>
    </submittedName>
</protein>
<sequence>MVRGSAHFDLARCIKAADGKRIRLGIASCREKLLPALKKHMRCMEFARVVVTSLTPGDFNRPVVLDDGDKYDEYGIRLSPEILDEFGLRDEGWYVKFALIEGNLEDETYCLSLHPLEKPMNCVNGRIVPSTRDLP</sequence>
<organism evidence="1 2">
    <name type="scientific">Corallococcus soli</name>
    <dbReference type="NCBI Taxonomy" id="2710757"/>
    <lineage>
        <taxon>Bacteria</taxon>
        <taxon>Pseudomonadati</taxon>
        <taxon>Myxococcota</taxon>
        <taxon>Myxococcia</taxon>
        <taxon>Myxococcales</taxon>
        <taxon>Cystobacterineae</taxon>
        <taxon>Myxococcaceae</taxon>
        <taxon>Corallococcus</taxon>
    </lineage>
</organism>